<evidence type="ECO:0000313" key="2">
    <source>
        <dbReference type="Proteomes" id="UP000187608"/>
    </source>
</evidence>
<gene>
    <name evidence="1" type="ORF">SAMN05421687_103108</name>
</gene>
<sequence>MEPNRHLTPITNLWFDGTSTEFTHAFVERFAYEWVVEIINPCPIPLIENREYVLTLSFEQEDGLTFSSINIESYDIMQGDEFTVYRFYMYPL</sequence>
<dbReference type="Proteomes" id="UP000187608">
    <property type="component" value="Unassembled WGS sequence"/>
</dbReference>
<dbReference type="RefSeq" id="WP_076557602.1">
    <property type="nucleotide sequence ID" value="NZ_FTOC01000003.1"/>
</dbReference>
<protein>
    <submittedName>
        <fullName evidence="1">Uncharacterized protein</fullName>
    </submittedName>
</protein>
<evidence type="ECO:0000313" key="1">
    <source>
        <dbReference type="EMBL" id="SIS42796.1"/>
    </source>
</evidence>
<organism evidence="1 2">
    <name type="scientific">Salimicrobium flavidum</name>
    <dbReference type="NCBI Taxonomy" id="570947"/>
    <lineage>
        <taxon>Bacteria</taxon>
        <taxon>Bacillati</taxon>
        <taxon>Bacillota</taxon>
        <taxon>Bacilli</taxon>
        <taxon>Bacillales</taxon>
        <taxon>Bacillaceae</taxon>
        <taxon>Salimicrobium</taxon>
    </lineage>
</organism>
<name>A0A1N7J0L5_9BACI</name>
<dbReference type="AlphaFoldDB" id="A0A1N7J0L5"/>
<reference evidence="2" key="1">
    <citation type="submission" date="2017-01" db="EMBL/GenBank/DDBJ databases">
        <authorList>
            <person name="Varghese N."/>
            <person name="Submissions S."/>
        </authorList>
    </citation>
    <scope>NUCLEOTIDE SEQUENCE [LARGE SCALE GENOMIC DNA]</scope>
    <source>
        <strain evidence="2">DSM 23127</strain>
    </source>
</reference>
<proteinExistence type="predicted"/>
<dbReference type="STRING" id="570947.SAMN05421687_103108"/>
<keyword evidence="2" id="KW-1185">Reference proteome</keyword>
<dbReference type="EMBL" id="FTOC01000003">
    <property type="protein sequence ID" value="SIS42796.1"/>
    <property type="molecule type" value="Genomic_DNA"/>
</dbReference>
<dbReference type="OrthoDB" id="2973151at2"/>
<accession>A0A1N7J0L5</accession>